<organism evidence="7 8">
    <name type="scientific">Enterovibrio norvegicus</name>
    <dbReference type="NCBI Taxonomy" id="188144"/>
    <lineage>
        <taxon>Bacteria</taxon>
        <taxon>Pseudomonadati</taxon>
        <taxon>Pseudomonadota</taxon>
        <taxon>Gammaproteobacteria</taxon>
        <taxon>Vibrionales</taxon>
        <taxon>Vibrionaceae</taxon>
        <taxon>Enterovibrio</taxon>
    </lineage>
</organism>
<dbReference type="RefSeq" id="WP_371734929.1">
    <property type="nucleotide sequence ID" value="NZ_JBGONM010000044.1"/>
</dbReference>
<dbReference type="InterPro" id="IPR001405">
    <property type="entry name" value="UPF0758"/>
</dbReference>
<dbReference type="SUPFAM" id="SSF102712">
    <property type="entry name" value="JAB1/MPN domain"/>
    <property type="match status" value="1"/>
</dbReference>
<keyword evidence="3" id="KW-0378">Hydrolase</keyword>
<sequence length="150" mass="16908">MYSKEEKKMVKTAISIVEKVFNRKSFDALSSPDVVKDYLKLKLSNKSIECFGVFYLDNQNRVIDNEIISKGTIDKAQVYPREVVKSVLAMNCNAVIFYHNHPSGIAEPSAADKYITNRCADALSLVDVRTLDHMIIGENDVYSFAEHGLI</sequence>
<feature type="domain" description="MPN" evidence="6">
    <location>
        <begin position="28"/>
        <end position="150"/>
    </location>
</feature>
<dbReference type="CDD" id="cd08071">
    <property type="entry name" value="MPN_DUF2466"/>
    <property type="match status" value="1"/>
</dbReference>
<comment type="caution">
    <text evidence="7">The sequence shown here is derived from an EMBL/GenBank/DDBJ whole genome shotgun (WGS) entry which is preliminary data.</text>
</comment>
<dbReference type="PROSITE" id="PS50249">
    <property type="entry name" value="MPN"/>
    <property type="match status" value="1"/>
</dbReference>
<keyword evidence="8" id="KW-1185">Reference proteome</keyword>
<evidence type="ECO:0000259" key="6">
    <source>
        <dbReference type="PROSITE" id="PS50249"/>
    </source>
</evidence>
<evidence type="ECO:0000256" key="4">
    <source>
        <dbReference type="ARBA" id="ARBA00022833"/>
    </source>
</evidence>
<dbReference type="Pfam" id="PF04002">
    <property type="entry name" value="RadC"/>
    <property type="match status" value="1"/>
</dbReference>
<evidence type="ECO:0000256" key="3">
    <source>
        <dbReference type="ARBA" id="ARBA00022801"/>
    </source>
</evidence>
<dbReference type="PROSITE" id="PS01302">
    <property type="entry name" value="UPF0758"/>
    <property type="match status" value="1"/>
</dbReference>
<name>A0ABV4L6Q2_9GAMM</name>
<keyword evidence="2" id="KW-0479">Metal-binding</keyword>
<dbReference type="Gene3D" id="3.40.140.10">
    <property type="entry name" value="Cytidine Deaminase, domain 2"/>
    <property type="match status" value="1"/>
</dbReference>
<proteinExistence type="predicted"/>
<dbReference type="PANTHER" id="PTHR30471">
    <property type="entry name" value="DNA REPAIR PROTEIN RADC"/>
    <property type="match status" value="1"/>
</dbReference>
<dbReference type="InterPro" id="IPR020891">
    <property type="entry name" value="UPF0758_CS"/>
</dbReference>
<dbReference type="PANTHER" id="PTHR30471:SF3">
    <property type="entry name" value="UPF0758 PROTEIN YEES-RELATED"/>
    <property type="match status" value="1"/>
</dbReference>
<keyword evidence="4" id="KW-0862">Zinc</keyword>
<reference evidence="7 8" key="1">
    <citation type="submission" date="2024-06" db="EMBL/GenBank/DDBJ databases">
        <authorList>
            <person name="Steensen K."/>
            <person name="Seneca J."/>
            <person name="Bartlau N."/>
            <person name="Yu A.X."/>
            <person name="Polz M.F."/>
        </authorList>
    </citation>
    <scope>NUCLEOTIDE SEQUENCE [LARGE SCALE GENOMIC DNA]</scope>
    <source>
        <strain evidence="7 8">1F260</strain>
    </source>
</reference>
<evidence type="ECO:0000256" key="1">
    <source>
        <dbReference type="ARBA" id="ARBA00022670"/>
    </source>
</evidence>
<accession>A0ABV4L6Q2</accession>
<protein>
    <submittedName>
        <fullName evidence="7">JAB domain-containing protein</fullName>
    </submittedName>
</protein>
<keyword evidence="5" id="KW-0482">Metalloprotease</keyword>
<dbReference type="InterPro" id="IPR037518">
    <property type="entry name" value="MPN"/>
</dbReference>
<dbReference type="InterPro" id="IPR025657">
    <property type="entry name" value="RadC_JAB"/>
</dbReference>
<gene>
    <name evidence="7" type="ORF">ACED35_16890</name>
</gene>
<evidence type="ECO:0000313" key="8">
    <source>
        <dbReference type="Proteomes" id="UP001569154"/>
    </source>
</evidence>
<evidence type="ECO:0000313" key="7">
    <source>
        <dbReference type="EMBL" id="MEZ8082795.1"/>
    </source>
</evidence>
<dbReference type="Proteomes" id="UP001569154">
    <property type="component" value="Unassembled WGS sequence"/>
</dbReference>
<keyword evidence="1" id="KW-0645">Protease</keyword>
<evidence type="ECO:0000256" key="2">
    <source>
        <dbReference type="ARBA" id="ARBA00022723"/>
    </source>
</evidence>
<dbReference type="EMBL" id="JBGONM010000044">
    <property type="protein sequence ID" value="MEZ8082795.1"/>
    <property type="molecule type" value="Genomic_DNA"/>
</dbReference>
<evidence type="ECO:0000256" key="5">
    <source>
        <dbReference type="ARBA" id="ARBA00023049"/>
    </source>
</evidence>